<dbReference type="NCBIfam" id="NF033547">
    <property type="entry name" value="transpos_IS1595"/>
    <property type="match status" value="1"/>
</dbReference>
<dbReference type="STRING" id="1137799.GZ78_05465"/>
<protein>
    <recommendedName>
        <fullName evidence="2">ISXO2-like transposase domain-containing protein</fullName>
    </recommendedName>
</protein>
<comment type="caution">
    <text evidence="3">The sequence shown here is derived from an EMBL/GenBank/DDBJ whole genome shotgun (WGS) entry which is preliminary data.</text>
</comment>
<proteinExistence type="predicted"/>
<evidence type="ECO:0000313" key="3">
    <source>
        <dbReference type="EMBL" id="KEQ19402.1"/>
    </source>
</evidence>
<dbReference type="AlphaFoldDB" id="A0A081NLS9"/>
<dbReference type="PANTHER" id="PTHR33293">
    <property type="entry name" value="INSERTION ELEMENT IS1 1 PROTEIN INSB-RELATED"/>
    <property type="match status" value="1"/>
</dbReference>
<evidence type="ECO:0000313" key="4">
    <source>
        <dbReference type="Proteomes" id="UP000028073"/>
    </source>
</evidence>
<dbReference type="Proteomes" id="UP000028073">
    <property type="component" value="Unassembled WGS sequence"/>
</dbReference>
<keyword evidence="4" id="KW-1185">Reference proteome</keyword>
<dbReference type="InterPro" id="IPR051354">
    <property type="entry name" value="Transposase_27_IS1"/>
</dbReference>
<feature type="compositionally biased region" description="Basic residues" evidence="1">
    <location>
        <begin position="160"/>
        <end position="174"/>
    </location>
</feature>
<feature type="region of interest" description="Disordered" evidence="1">
    <location>
        <begin position="159"/>
        <end position="178"/>
    </location>
</feature>
<dbReference type="RefSeq" id="WP_034833215.1">
    <property type="nucleotide sequence ID" value="NZ_JOKH01000001.1"/>
</dbReference>
<organism evidence="3 4">
    <name type="scientific">Endozoicomonas numazuensis</name>
    <dbReference type="NCBI Taxonomy" id="1137799"/>
    <lineage>
        <taxon>Bacteria</taxon>
        <taxon>Pseudomonadati</taxon>
        <taxon>Pseudomonadota</taxon>
        <taxon>Gammaproteobacteria</taxon>
        <taxon>Oceanospirillales</taxon>
        <taxon>Endozoicomonadaceae</taxon>
        <taxon>Endozoicomonas</taxon>
    </lineage>
</organism>
<dbReference type="InterPro" id="IPR024445">
    <property type="entry name" value="Tnp_ISXO2-like"/>
</dbReference>
<dbReference type="EMBL" id="JOKH01000001">
    <property type="protein sequence ID" value="KEQ19402.1"/>
    <property type="molecule type" value="Genomic_DNA"/>
</dbReference>
<evidence type="ECO:0000256" key="1">
    <source>
        <dbReference type="SAM" id="MobiDB-lite"/>
    </source>
</evidence>
<dbReference type="eggNOG" id="COG3677">
    <property type="taxonomic scope" value="Bacteria"/>
</dbReference>
<gene>
    <name evidence="3" type="ORF">GZ78_05465</name>
</gene>
<reference evidence="3 4" key="1">
    <citation type="submission" date="2014-06" db="EMBL/GenBank/DDBJ databases">
        <title>Whole Genome Sequences of Three Symbiotic Endozoicomonas Bacteria.</title>
        <authorList>
            <person name="Neave M.J."/>
            <person name="Apprill A."/>
            <person name="Voolstra C.R."/>
        </authorList>
    </citation>
    <scope>NUCLEOTIDE SEQUENCE [LARGE SCALE GENOMIC DNA]</scope>
    <source>
        <strain evidence="3 4">DSM 25634</strain>
    </source>
</reference>
<dbReference type="InterPro" id="IPR024442">
    <property type="entry name" value="Transposase_Zn_ribbon"/>
</dbReference>
<accession>A0A081NLS9</accession>
<dbReference type="PANTHER" id="PTHR33293:SF1">
    <property type="entry name" value="INSERTION ELEMENT IS1 1 PROTEIN INSB-RELATED"/>
    <property type="match status" value="1"/>
</dbReference>
<name>A0A081NLS9_9GAMM</name>
<dbReference type="OrthoDB" id="7355934at2"/>
<feature type="domain" description="ISXO2-like transposase" evidence="2">
    <location>
        <begin position="142"/>
        <end position="294"/>
    </location>
</feature>
<evidence type="ECO:0000259" key="2">
    <source>
        <dbReference type="SMART" id="SM01126"/>
    </source>
</evidence>
<dbReference type="SMART" id="SM01126">
    <property type="entry name" value="DDE_Tnp_IS1595"/>
    <property type="match status" value="1"/>
</dbReference>
<sequence length="322" mass="36750">MQSQQFQEVLNAISLLTNQQKNILLNALSDRHSPSDIAVSIEEAFIKAPICPHCGSEDLQRWGIRNQRQRFRCKDCHKTLNSFSKTPLARLRHPEKWSSYLEGMTHSLTLRPAAKQCQISLGTSFRWRHRFLQAIEHDQAPELGGIAEIDETFFRESFKGQRKGLPRPARKRGSDKKSECRKVPVMVARDRNCHTVDGILDNESADELCRHLNGRINIETVVCADASLAHEKLARKLGFTFKELVTSSGKRVLDGIFHLQHVNAYHGHLKGWIEGIFHGVATKYLPHYLGWRRALTGIQTLTPDRLGNKIMEFLRFQPLSAT</sequence>
<dbReference type="Pfam" id="PF12762">
    <property type="entry name" value="DDE_Tnp_IS1595"/>
    <property type="match status" value="1"/>
</dbReference>
<dbReference type="Pfam" id="PF12760">
    <property type="entry name" value="Zn_ribbon_IS1595"/>
    <property type="match status" value="1"/>
</dbReference>